<dbReference type="EMBL" id="JAYMYQ010000008">
    <property type="protein sequence ID" value="KAK7316230.1"/>
    <property type="molecule type" value="Genomic_DNA"/>
</dbReference>
<comment type="caution">
    <text evidence="1">The sequence shown here is derived from an EMBL/GenBank/DDBJ whole genome shotgun (WGS) entry which is preliminary data.</text>
</comment>
<dbReference type="AlphaFoldDB" id="A0AAN9KEV0"/>
<accession>A0AAN9KEV0</accession>
<evidence type="ECO:0000313" key="2">
    <source>
        <dbReference type="Proteomes" id="UP001367508"/>
    </source>
</evidence>
<sequence>MVVSHVEMKLVVASHGGNEHDPIEEVALWSIMMSDIKLAWKAHYEGSFLLPPILNIFETEISPDGEDNTKSDVCFMAVNKFGNELRVCIVINIMLAYKMQSLITLWNILANDLVMYMA</sequence>
<protein>
    <submittedName>
        <fullName evidence="1">Uncharacterized protein</fullName>
    </submittedName>
</protein>
<name>A0AAN9KEV0_CANGL</name>
<gene>
    <name evidence="1" type="ORF">VNO77_35092</name>
</gene>
<proteinExistence type="predicted"/>
<dbReference type="Proteomes" id="UP001367508">
    <property type="component" value="Unassembled WGS sequence"/>
</dbReference>
<evidence type="ECO:0000313" key="1">
    <source>
        <dbReference type="EMBL" id="KAK7316230.1"/>
    </source>
</evidence>
<organism evidence="1 2">
    <name type="scientific">Canavalia gladiata</name>
    <name type="common">Sword bean</name>
    <name type="synonym">Dolichos gladiatus</name>
    <dbReference type="NCBI Taxonomy" id="3824"/>
    <lineage>
        <taxon>Eukaryota</taxon>
        <taxon>Viridiplantae</taxon>
        <taxon>Streptophyta</taxon>
        <taxon>Embryophyta</taxon>
        <taxon>Tracheophyta</taxon>
        <taxon>Spermatophyta</taxon>
        <taxon>Magnoliopsida</taxon>
        <taxon>eudicotyledons</taxon>
        <taxon>Gunneridae</taxon>
        <taxon>Pentapetalae</taxon>
        <taxon>rosids</taxon>
        <taxon>fabids</taxon>
        <taxon>Fabales</taxon>
        <taxon>Fabaceae</taxon>
        <taxon>Papilionoideae</taxon>
        <taxon>50 kb inversion clade</taxon>
        <taxon>NPAAA clade</taxon>
        <taxon>indigoferoid/millettioid clade</taxon>
        <taxon>Phaseoleae</taxon>
        <taxon>Canavalia</taxon>
    </lineage>
</organism>
<keyword evidence="2" id="KW-1185">Reference proteome</keyword>
<reference evidence="1 2" key="1">
    <citation type="submission" date="2024-01" db="EMBL/GenBank/DDBJ databases">
        <title>The genomes of 5 underutilized Papilionoideae crops provide insights into root nodulation and disease resistanc.</title>
        <authorList>
            <person name="Jiang F."/>
        </authorList>
    </citation>
    <scope>NUCLEOTIDE SEQUENCE [LARGE SCALE GENOMIC DNA]</scope>
    <source>
        <strain evidence="1">LVBAO_FW01</strain>
        <tissue evidence="1">Leaves</tissue>
    </source>
</reference>